<sequence length="39" mass="4791">WLSVYEEKTTFEGSVIWVCIQERFYFTTRHYNEVDFGIP</sequence>
<dbReference type="EMBL" id="BART01027178">
    <property type="protein sequence ID" value="GAG90786.1"/>
    <property type="molecule type" value="Genomic_DNA"/>
</dbReference>
<protein>
    <submittedName>
        <fullName evidence="1">Uncharacterized protein</fullName>
    </submittedName>
</protein>
<evidence type="ECO:0000313" key="1">
    <source>
        <dbReference type="EMBL" id="GAG90786.1"/>
    </source>
</evidence>
<accession>X1D2P7</accession>
<name>X1D2P7_9ZZZZ</name>
<organism evidence="1">
    <name type="scientific">marine sediment metagenome</name>
    <dbReference type="NCBI Taxonomy" id="412755"/>
    <lineage>
        <taxon>unclassified sequences</taxon>
        <taxon>metagenomes</taxon>
        <taxon>ecological metagenomes</taxon>
    </lineage>
</organism>
<dbReference type="AlphaFoldDB" id="X1D2P7"/>
<reference evidence="1" key="1">
    <citation type="journal article" date="2014" name="Front. Microbiol.">
        <title>High frequency of phylogenetically diverse reductive dehalogenase-homologous genes in deep subseafloor sedimentary metagenomes.</title>
        <authorList>
            <person name="Kawai M."/>
            <person name="Futagami T."/>
            <person name="Toyoda A."/>
            <person name="Takaki Y."/>
            <person name="Nishi S."/>
            <person name="Hori S."/>
            <person name="Arai W."/>
            <person name="Tsubouchi T."/>
            <person name="Morono Y."/>
            <person name="Uchiyama I."/>
            <person name="Ito T."/>
            <person name="Fujiyama A."/>
            <person name="Inagaki F."/>
            <person name="Takami H."/>
        </authorList>
    </citation>
    <scope>NUCLEOTIDE SEQUENCE</scope>
    <source>
        <strain evidence="1">Expedition CK06-06</strain>
    </source>
</reference>
<feature type="non-terminal residue" evidence="1">
    <location>
        <position position="1"/>
    </location>
</feature>
<gene>
    <name evidence="1" type="ORF">S01H4_48244</name>
</gene>
<proteinExistence type="predicted"/>
<comment type="caution">
    <text evidence="1">The sequence shown here is derived from an EMBL/GenBank/DDBJ whole genome shotgun (WGS) entry which is preliminary data.</text>
</comment>